<feature type="transmembrane region" description="Helical" evidence="2">
    <location>
        <begin position="95"/>
        <end position="115"/>
    </location>
</feature>
<evidence type="ECO:0000256" key="2">
    <source>
        <dbReference type="SAM" id="Phobius"/>
    </source>
</evidence>
<dbReference type="EMBL" id="CP026309">
    <property type="protein sequence ID" value="AUV83326.1"/>
    <property type="molecule type" value="Genomic_DNA"/>
</dbReference>
<feature type="transmembrane region" description="Helical" evidence="2">
    <location>
        <begin position="27"/>
        <end position="49"/>
    </location>
</feature>
<keyword evidence="2" id="KW-0472">Membrane</keyword>
<dbReference type="Pfam" id="PF17329">
    <property type="entry name" value="DUF5367"/>
    <property type="match status" value="1"/>
</dbReference>
<name>A0A2I8VN25_9EURY</name>
<evidence type="ECO:0000256" key="1">
    <source>
        <dbReference type="SAM" id="MobiDB-lite"/>
    </source>
</evidence>
<feature type="transmembrane region" description="Helical" evidence="2">
    <location>
        <begin position="61"/>
        <end position="83"/>
    </location>
</feature>
<feature type="region of interest" description="Disordered" evidence="1">
    <location>
        <begin position="154"/>
        <end position="179"/>
    </location>
</feature>
<evidence type="ECO:0000313" key="3">
    <source>
        <dbReference type="EMBL" id="AUV83326.1"/>
    </source>
</evidence>
<reference evidence="3 4" key="1">
    <citation type="submission" date="2018-01" db="EMBL/GenBank/DDBJ databases">
        <title>Complete genome sequence of Salinigranum rubrum GX10T, an extremely halophilic archaeon isolated from a marine solar saltern.</title>
        <authorList>
            <person name="Han S."/>
        </authorList>
    </citation>
    <scope>NUCLEOTIDE SEQUENCE [LARGE SCALE GENOMIC DNA]</scope>
    <source>
        <strain evidence="3 4">GX10</strain>
    </source>
</reference>
<sequence length="179" mass="18543">MTFADDVFLYMSSPLSREAVVDSRTQAAALVGTGIGLWFLATLAFLFVGQVLLPPDDGGRVALVFVATVPVMAMLAFAVYSLFDVPPDRRLTAATLLVLPGMVLDAVAVTAFETVFTNMAPSVGSTFGGLLLLAYASVLLTGVVPLTYVGGTDETGRGTAEPVNDGTGERSGNDTMGEG</sequence>
<dbReference type="InterPro" id="IPR020509">
    <property type="entry name" value="Uncharacterised_YnzE"/>
</dbReference>
<dbReference type="Proteomes" id="UP000236584">
    <property type="component" value="Chromosome"/>
</dbReference>
<accession>A0A2I8VN25</accession>
<organism evidence="3 4">
    <name type="scientific">Salinigranum rubrum</name>
    <dbReference type="NCBI Taxonomy" id="755307"/>
    <lineage>
        <taxon>Archaea</taxon>
        <taxon>Methanobacteriati</taxon>
        <taxon>Methanobacteriota</taxon>
        <taxon>Stenosarchaea group</taxon>
        <taxon>Halobacteria</taxon>
        <taxon>Halobacteriales</taxon>
        <taxon>Haloferacaceae</taxon>
        <taxon>Salinigranum</taxon>
    </lineage>
</organism>
<keyword evidence="2" id="KW-1133">Transmembrane helix</keyword>
<proteinExistence type="predicted"/>
<feature type="transmembrane region" description="Helical" evidence="2">
    <location>
        <begin position="127"/>
        <end position="149"/>
    </location>
</feature>
<dbReference type="KEGG" id="srub:C2R22_18135"/>
<dbReference type="AlphaFoldDB" id="A0A2I8VN25"/>
<protein>
    <submittedName>
        <fullName evidence="3">Uncharacterized protein</fullName>
    </submittedName>
</protein>
<gene>
    <name evidence="3" type="ORF">C2R22_18135</name>
</gene>
<keyword evidence="4" id="KW-1185">Reference proteome</keyword>
<keyword evidence="2" id="KW-0812">Transmembrane</keyword>
<evidence type="ECO:0000313" key="4">
    <source>
        <dbReference type="Proteomes" id="UP000236584"/>
    </source>
</evidence>